<organism evidence="8 9">
    <name type="scientific">Rhodotorula taiwanensis</name>
    <dbReference type="NCBI Taxonomy" id="741276"/>
    <lineage>
        <taxon>Eukaryota</taxon>
        <taxon>Fungi</taxon>
        <taxon>Dikarya</taxon>
        <taxon>Basidiomycota</taxon>
        <taxon>Pucciniomycotina</taxon>
        <taxon>Microbotryomycetes</taxon>
        <taxon>Sporidiobolales</taxon>
        <taxon>Sporidiobolaceae</taxon>
        <taxon>Rhodotorula</taxon>
    </lineage>
</organism>
<dbReference type="GO" id="GO:0005737">
    <property type="term" value="C:cytoplasm"/>
    <property type="evidence" value="ECO:0007669"/>
    <property type="project" value="UniProtKB-SubCell"/>
</dbReference>
<dbReference type="GO" id="GO:0004719">
    <property type="term" value="F:protein-L-isoaspartate (D-aspartate) O-methyltransferase activity"/>
    <property type="evidence" value="ECO:0007669"/>
    <property type="project" value="UniProtKB-EC"/>
</dbReference>
<evidence type="ECO:0000256" key="7">
    <source>
        <dbReference type="ARBA" id="ARBA00022691"/>
    </source>
</evidence>
<comment type="caution">
    <text evidence="8">The sequence shown here is derived from an EMBL/GenBank/DDBJ whole genome shotgun (WGS) entry which is preliminary data.</text>
</comment>
<accession>A0A2S5B545</accession>
<dbReference type="InterPro" id="IPR029063">
    <property type="entry name" value="SAM-dependent_MTases_sf"/>
</dbReference>
<dbReference type="CDD" id="cd02440">
    <property type="entry name" value="AdoMet_MTases"/>
    <property type="match status" value="1"/>
</dbReference>
<dbReference type="AlphaFoldDB" id="A0A2S5B545"/>
<comment type="subcellular location">
    <subcellularLocation>
        <location evidence="1">Cytoplasm</location>
    </subcellularLocation>
</comment>
<evidence type="ECO:0000313" key="8">
    <source>
        <dbReference type="EMBL" id="POY71898.1"/>
    </source>
</evidence>
<dbReference type="SUPFAM" id="SSF53335">
    <property type="entry name" value="S-adenosyl-L-methionine-dependent methyltransferases"/>
    <property type="match status" value="1"/>
</dbReference>
<keyword evidence="5 8" id="KW-0489">Methyltransferase</keyword>
<gene>
    <name evidence="8" type="ORF">BMF94_5259</name>
</gene>
<dbReference type="EC" id="2.1.1.77" evidence="3"/>
<dbReference type="OrthoDB" id="73890at2759"/>
<reference evidence="8 9" key="1">
    <citation type="journal article" date="2018" name="Front. Microbiol.">
        <title>Prospects for Fungal Bioremediation of Acidic Radioactive Waste Sites: Characterization and Genome Sequence of Rhodotorula taiwanensis MD1149.</title>
        <authorList>
            <person name="Tkavc R."/>
            <person name="Matrosova V.Y."/>
            <person name="Grichenko O.E."/>
            <person name="Gostincar C."/>
            <person name="Volpe R.P."/>
            <person name="Klimenkova P."/>
            <person name="Gaidamakova E.K."/>
            <person name="Zhou C.E."/>
            <person name="Stewart B.J."/>
            <person name="Lyman M.G."/>
            <person name="Malfatti S.A."/>
            <person name="Rubinfeld B."/>
            <person name="Courtot M."/>
            <person name="Singh J."/>
            <person name="Dalgard C.L."/>
            <person name="Hamilton T."/>
            <person name="Frey K.G."/>
            <person name="Gunde-Cimerman N."/>
            <person name="Dugan L."/>
            <person name="Daly M.J."/>
        </authorList>
    </citation>
    <scope>NUCLEOTIDE SEQUENCE [LARGE SCALE GENOMIC DNA]</scope>
    <source>
        <strain evidence="8 9">MD1149</strain>
    </source>
</reference>
<comment type="similarity">
    <text evidence="2">Belongs to the methyltransferase superfamily. L-isoaspartyl/D-aspartyl protein methyltransferase family.</text>
</comment>
<protein>
    <recommendedName>
        <fullName evidence="3">protein-L-isoaspartate(D-aspartate) O-methyltransferase</fullName>
        <ecNumber evidence="3">2.1.1.77</ecNumber>
    </recommendedName>
</protein>
<evidence type="ECO:0000256" key="5">
    <source>
        <dbReference type="ARBA" id="ARBA00022603"/>
    </source>
</evidence>
<keyword evidence="4" id="KW-0963">Cytoplasm</keyword>
<keyword evidence="6 8" id="KW-0808">Transferase</keyword>
<keyword evidence="9" id="KW-1185">Reference proteome</keyword>
<proteinExistence type="inferred from homology"/>
<dbReference type="PANTHER" id="PTHR11579:SF0">
    <property type="entry name" value="PROTEIN-L-ISOASPARTATE(D-ASPARTATE) O-METHYLTRANSFERASE"/>
    <property type="match status" value="1"/>
</dbReference>
<dbReference type="GO" id="GO:0032259">
    <property type="term" value="P:methylation"/>
    <property type="evidence" value="ECO:0007669"/>
    <property type="project" value="UniProtKB-KW"/>
</dbReference>
<dbReference type="Proteomes" id="UP000237144">
    <property type="component" value="Unassembled WGS sequence"/>
</dbReference>
<sequence length="207" mass="22233">MAWRCSGRTNEALISNLTHASILKTPRVIEAFRRVDRAYYVVDPSDAYKDAPAYLGYAATISAPHMHAHATENLEPCLKPGANVLDVGSGSGYLCGLFHSLVQPGGTVLGIDHLPELVDMARRNLARDPSASAALCPDQTSPVHGKHYKGDERTMQVIQADGREGAPTGFVPEGGWQAIHVGAAAPSMPQALIEQARLLFHLKMSRG</sequence>
<evidence type="ECO:0000256" key="6">
    <source>
        <dbReference type="ARBA" id="ARBA00022679"/>
    </source>
</evidence>
<evidence type="ECO:0000256" key="2">
    <source>
        <dbReference type="ARBA" id="ARBA00005369"/>
    </source>
</evidence>
<keyword evidence="7" id="KW-0949">S-adenosyl-L-methionine</keyword>
<dbReference type="EMBL" id="PJQD01000072">
    <property type="protein sequence ID" value="POY71898.1"/>
    <property type="molecule type" value="Genomic_DNA"/>
</dbReference>
<evidence type="ECO:0000256" key="1">
    <source>
        <dbReference type="ARBA" id="ARBA00004496"/>
    </source>
</evidence>
<evidence type="ECO:0000256" key="3">
    <source>
        <dbReference type="ARBA" id="ARBA00011890"/>
    </source>
</evidence>
<evidence type="ECO:0000256" key="4">
    <source>
        <dbReference type="ARBA" id="ARBA00022490"/>
    </source>
</evidence>
<dbReference type="Gene3D" id="3.40.50.150">
    <property type="entry name" value="Vaccinia Virus protein VP39"/>
    <property type="match status" value="1"/>
</dbReference>
<dbReference type="PANTHER" id="PTHR11579">
    <property type="entry name" value="PROTEIN-L-ISOASPARTATE O-METHYLTRANSFERASE"/>
    <property type="match status" value="1"/>
</dbReference>
<dbReference type="Pfam" id="PF01135">
    <property type="entry name" value="PCMT"/>
    <property type="match status" value="1"/>
</dbReference>
<name>A0A2S5B545_9BASI</name>
<dbReference type="InterPro" id="IPR000682">
    <property type="entry name" value="PCMT"/>
</dbReference>
<evidence type="ECO:0000313" key="9">
    <source>
        <dbReference type="Proteomes" id="UP000237144"/>
    </source>
</evidence>